<dbReference type="EMBL" id="CAJNNW010010121">
    <property type="protein sequence ID" value="CAE8651733.1"/>
    <property type="molecule type" value="Genomic_DNA"/>
</dbReference>
<feature type="non-terminal residue" evidence="2">
    <location>
        <position position="1"/>
    </location>
</feature>
<proteinExistence type="predicted"/>
<accession>A0A813IMI6</accession>
<dbReference type="AlphaFoldDB" id="A0A813IMI6"/>
<reference evidence="2" key="1">
    <citation type="submission" date="2021-02" db="EMBL/GenBank/DDBJ databases">
        <authorList>
            <person name="Dougan E. K."/>
            <person name="Rhodes N."/>
            <person name="Thang M."/>
            <person name="Chan C."/>
        </authorList>
    </citation>
    <scope>NUCLEOTIDE SEQUENCE</scope>
</reference>
<evidence type="ECO:0000313" key="3">
    <source>
        <dbReference type="Proteomes" id="UP000626109"/>
    </source>
</evidence>
<gene>
    <name evidence="2" type="ORF">PGLA2088_LOCUS9208</name>
</gene>
<comment type="caution">
    <text evidence="2">The sequence shown here is derived from an EMBL/GenBank/DDBJ whole genome shotgun (WGS) entry which is preliminary data.</text>
</comment>
<feature type="transmembrane region" description="Helical" evidence="1">
    <location>
        <begin position="184"/>
        <end position="203"/>
    </location>
</feature>
<keyword evidence="1" id="KW-0472">Membrane</keyword>
<name>A0A813IMI6_POLGL</name>
<sequence length="220" mass="23787">MEPMISHSSSFSFSEVNEEAQEAAVVQTLVFCDSAGKFGGICLWQSVVISIFEKLQLATSAARIYIDQAAIRMVDKWSMLTWSLADVGIGAGEERVGSAALAFVSCQGQDPVSIQPLRRFAELIHRHMEWWLFKSVWAFSTAVLALLVGVVASFTVRSALFGLYQVTARKSSKGGRNVLEVLEALVLVASPAGLATALCRLSGDLSMDMSALFLCLTIGE</sequence>
<organism evidence="2 3">
    <name type="scientific">Polarella glacialis</name>
    <name type="common">Dinoflagellate</name>
    <dbReference type="NCBI Taxonomy" id="89957"/>
    <lineage>
        <taxon>Eukaryota</taxon>
        <taxon>Sar</taxon>
        <taxon>Alveolata</taxon>
        <taxon>Dinophyceae</taxon>
        <taxon>Suessiales</taxon>
        <taxon>Suessiaceae</taxon>
        <taxon>Polarella</taxon>
    </lineage>
</organism>
<keyword evidence="1" id="KW-1133">Transmembrane helix</keyword>
<evidence type="ECO:0000256" key="1">
    <source>
        <dbReference type="SAM" id="Phobius"/>
    </source>
</evidence>
<dbReference type="Proteomes" id="UP000626109">
    <property type="component" value="Unassembled WGS sequence"/>
</dbReference>
<feature type="transmembrane region" description="Helical" evidence="1">
    <location>
        <begin position="136"/>
        <end position="164"/>
    </location>
</feature>
<protein>
    <submittedName>
        <fullName evidence="2">Uncharacterized protein</fullName>
    </submittedName>
</protein>
<keyword evidence="1" id="KW-0812">Transmembrane</keyword>
<evidence type="ECO:0000313" key="2">
    <source>
        <dbReference type="EMBL" id="CAE8651733.1"/>
    </source>
</evidence>